<evidence type="ECO:0000313" key="1">
    <source>
        <dbReference type="EMBL" id="MCP1103563.1"/>
    </source>
</evidence>
<evidence type="ECO:0000313" key="2">
    <source>
        <dbReference type="Proteomes" id="UP001523566"/>
    </source>
</evidence>
<keyword evidence="2" id="KW-1185">Reference proteome</keyword>
<proteinExistence type="predicted"/>
<reference evidence="1 2" key="1">
    <citation type="journal article" date="2022" name="Genome Biol. Evol.">
        <title>Host diet, physiology and behaviors set the stage for Lachnospiraceae cladogenesis.</title>
        <authorList>
            <person name="Vera-Ponce De Leon A."/>
            <person name="Schneider M."/>
            <person name="Jahnes B.C."/>
            <person name="Sadowski V."/>
            <person name="Camuy-Velez L.A."/>
            <person name="Duan J."/>
            <person name="Sabree Z.L."/>
        </authorList>
    </citation>
    <scope>NUCLEOTIDE SEQUENCE [LARGE SCALE GENOMIC DNA]</scope>
    <source>
        <strain evidence="1 2">PAL113</strain>
    </source>
</reference>
<name>A0ABT1ECN9_9FIRM</name>
<dbReference type="EMBL" id="JAMZFW010000031">
    <property type="protein sequence ID" value="MCP1103563.1"/>
    <property type="molecule type" value="Genomic_DNA"/>
</dbReference>
<dbReference type="Proteomes" id="UP001523566">
    <property type="component" value="Unassembled WGS sequence"/>
</dbReference>
<organism evidence="1 2">
    <name type="scientific">Aequitasia blattaphilus</name>
    <dbReference type="NCBI Taxonomy" id="2949332"/>
    <lineage>
        <taxon>Bacteria</taxon>
        <taxon>Bacillati</taxon>
        <taxon>Bacillota</taxon>
        <taxon>Clostridia</taxon>
        <taxon>Lachnospirales</taxon>
        <taxon>Lachnospiraceae</taxon>
        <taxon>Aequitasia</taxon>
    </lineage>
</organism>
<protein>
    <recommendedName>
        <fullName evidence="3">GNAT family N-acetyltransferase</fullName>
    </recommendedName>
</protein>
<gene>
    <name evidence="1" type="ORF">NK125_14265</name>
</gene>
<sequence length="50" mass="6060">MNKIHIEKIPEEQNKSMARCLLNSMKEFFADSENMKAFEKWEKQREKEAI</sequence>
<evidence type="ECO:0008006" key="3">
    <source>
        <dbReference type="Google" id="ProtNLM"/>
    </source>
</evidence>
<dbReference type="RefSeq" id="WP_262067337.1">
    <property type="nucleotide sequence ID" value="NZ_JAMXOD010000031.1"/>
</dbReference>
<accession>A0ABT1ECN9</accession>
<comment type="caution">
    <text evidence="1">The sequence shown here is derived from an EMBL/GenBank/DDBJ whole genome shotgun (WGS) entry which is preliminary data.</text>
</comment>